<reference evidence="1" key="1">
    <citation type="submission" date="2019-08" db="EMBL/GenBank/DDBJ databases">
        <authorList>
            <person name="Kucharzyk K."/>
            <person name="Murdoch R.W."/>
            <person name="Higgins S."/>
            <person name="Loffler F."/>
        </authorList>
    </citation>
    <scope>NUCLEOTIDE SEQUENCE</scope>
</reference>
<accession>A0A645A8E3</accession>
<sequence>MIGYDSGSIPQLVMEGAGEVVKYGGDPWKLDKPDLPPLVDAAYKVLKNNATYRLAARKRAEAAFDIRAITKQYLQVLLDE</sequence>
<dbReference type="SUPFAM" id="SSF53756">
    <property type="entry name" value="UDP-Glycosyltransferase/glycogen phosphorylase"/>
    <property type="match status" value="1"/>
</dbReference>
<evidence type="ECO:0000313" key="1">
    <source>
        <dbReference type="EMBL" id="MPM49392.1"/>
    </source>
</evidence>
<proteinExistence type="predicted"/>
<protein>
    <recommendedName>
        <fullName evidence="2">Glycosyl transferase family 1 domain-containing protein</fullName>
    </recommendedName>
</protein>
<dbReference type="EMBL" id="VSSQ01012507">
    <property type="protein sequence ID" value="MPM49392.1"/>
    <property type="molecule type" value="Genomic_DNA"/>
</dbReference>
<organism evidence="1">
    <name type="scientific">bioreactor metagenome</name>
    <dbReference type="NCBI Taxonomy" id="1076179"/>
    <lineage>
        <taxon>unclassified sequences</taxon>
        <taxon>metagenomes</taxon>
        <taxon>ecological metagenomes</taxon>
    </lineage>
</organism>
<dbReference type="AlphaFoldDB" id="A0A645A8E3"/>
<comment type="caution">
    <text evidence="1">The sequence shown here is derived from an EMBL/GenBank/DDBJ whole genome shotgun (WGS) entry which is preliminary data.</text>
</comment>
<evidence type="ECO:0008006" key="2">
    <source>
        <dbReference type="Google" id="ProtNLM"/>
    </source>
</evidence>
<name>A0A645A8E3_9ZZZZ</name>
<gene>
    <name evidence="1" type="ORF">SDC9_96121</name>
</gene>